<dbReference type="AlphaFoldDB" id="A0AAF0YAA1"/>
<dbReference type="EMBL" id="CP086717">
    <property type="protein sequence ID" value="WOO82307.1"/>
    <property type="molecule type" value="Genomic_DNA"/>
</dbReference>
<feature type="region of interest" description="Disordered" evidence="13">
    <location>
        <begin position="432"/>
        <end position="454"/>
    </location>
</feature>
<accession>A0AAF0YAA1</accession>
<evidence type="ECO:0000256" key="8">
    <source>
        <dbReference type="ARBA" id="ARBA00022786"/>
    </source>
</evidence>
<evidence type="ECO:0000256" key="4">
    <source>
        <dbReference type="ARBA" id="ARBA00022679"/>
    </source>
</evidence>
<feature type="compositionally biased region" description="Low complexity" evidence="13">
    <location>
        <begin position="163"/>
        <end position="179"/>
    </location>
</feature>
<feature type="compositionally biased region" description="Low complexity" evidence="13">
    <location>
        <begin position="191"/>
        <end position="205"/>
    </location>
</feature>
<comment type="subcellular location">
    <subcellularLocation>
        <location evidence="2">Membrane</location>
        <topology evidence="2">Multi-pass membrane protein</topology>
    </subcellularLocation>
</comment>
<keyword evidence="6" id="KW-0479">Metal-binding</keyword>
<evidence type="ECO:0000256" key="14">
    <source>
        <dbReference type="SAM" id="Phobius"/>
    </source>
</evidence>
<dbReference type="GO" id="GO:0016567">
    <property type="term" value="P:protein ubiquitination"/>
    <property type="evidence" value="ECO:0007669"/>
    <property type="project" value="TreeGrafter"/>
</dbReference>
<dbReference type="InterPro" id="IPR001841">
    <property type="entry name" value="Znf_RING"/>
</dbReference>
<keyword evidence="10 14" id="KW-1133">Transmembrane helix</keyword>
<keyword evidence="17" id="KW-1185">Reference proteome</keyword>
<feature type="compositionally biased region" description="Polar residues" evidence="13">
    <location>
        <begin position="270"/>
        <end position="290"/>
    </location>
</feature>
<dbReference type="GO" id="GO:0008270">
    <property type="term" value="F:zinc ion binding"/>
    <property type="evidence" value="ECO:0007669"/>
    <property type="project" value="UniProtKB-KW"/>
</dbReference>
<dbReference type="GeneID" id="87809029"/>
<feature type="region of interest" description="Disordered" evidence="13">
    <location>
        <begin position="559"/>
        <end position="584"/>
    </location>
</feature>
<feature type="region of interest" description="Disordered" evidence="13">
    <location>
        <begin position="1"/>
        <end position="20"/>
    </location>
</feature>
<feature type="transmembrane region" description="Helical" evidence="14">
    <location>
        <begin position="368"/>
        <end position="394"/>
    </location>
</feature>
<name>A0AAF0YAA1_9TREE</name>
<dbReference type="EC" id="2.3.2.27" evidence="3"/>
<dbReference type="InterPro" id="IPR013083">
    <property type="entry name" value="Znf_RING/FYVE/PHD"/>
</dbReference>
<feature type="domain" description="RING-type" evidence="15">
    <location>
        <begin position="480"/>
        <end position="533"/>
    </location>
</feature>
<feature type="compositionally biased region" description="Basic residues" evidence="13">
    <location>
        <begin position="130"/>
        <end position="139"/>
    </location>
</feature>
<evidence type="ECO:0000256" key="6">
    <source>
        <dbReference type="ARBA" id="ARBA00022723"/>
    </source>
</evidence>
<feature type="region of interest" description="Disordered" evidence="13">
    <location>
        <begin position="109"/>
        <end position="179"/>
    </location>
</feature>
<evidence type="ECO:0000256" key="2">
    <source>
        <dbReference type="ARBA" id="ARBA00004141"/>
    </source>
</evidence>
<dbReference type="Proteomes" id="UP000827549">
    <property type="component" value="Chromosome 4"/>
</dbReference>
<dbReference type="PANTHER" id="PTHR45977:SF4">
    <property type="entry name" value="RING-TYPE DOMAIN-CONTAINING PROTEIN"/>
    <property type="match status" value="1"/>
</dbReference>
<keyword evidence="5 14" id="KW-0812">Transmembrane</keyword>
<dbReference type="GO" id="GO:0061630">
    <property type="term" value="F:ubiquitin protein ligase activity"/>
    <property type="evidence" value="ECO:0007669"/>
    <property type="project" value="UniProtKB-EC"/>
</dbReference>
<evidence type="ECO:0000256" key="13">
    <source>
        <dbReference type="SAM" id="MobiDB-lite"/>
    </source>
</evidence>
<reference evidence="16" key="1">
    <citation type="submission" date="2023-10" db="EMBL/GenBank/DDBJ databases">
        <authorList>
            <person name="Noh H."/>
        </authorList>
    </citation>
    <scope>NUCLEOTIDE SEQUENCE</scope>
    <source>
        <strain evidence="16">DUCC4014</strain>
    </source>
</reference>
<dbReference type="GO" id="GO:0006511">
    <property type="term" value="P:ubiquitin-dependent protein catabolic process"/>
    <property type="evidence" value="ECO:0007669"/>
    <property type="project" value="TreeGrafter"/>
</dbReference>
<dbReference type="PROSITE" id="PS50089">
    <property type="entry name" value="ZF_RING_2"/>
    <property type="match status" value="1"/>
</dbReference>
<gene>
    <name evidence="16" type="primary">ECU07_0330</name>
    <name evidence="16" type="ORF">LOC62_04G005801</name>
</gene>
<feature type="region of interest" description="Disordered" evidence="13">
    <location>
        <begin position="270"/>
        <end position="299"/>
    </location>
</feature>
<proteinExistence type="predicted"/>
<evidence type="ECO:0000259" key="15">
    <source>
        <dbReference type="PROSITE" id="PS50089"/>
    </source>
</evidence>
<dbReference type="PANTHER" id="PTHR45977">
    <property type="entry name" value="TARGET OF ERK KINASE MPK-1"/>
    <property type="match status" value="1"/>
</dbReference>
<evidence type="ECO:0000256" key="11">
    <source>
        <dbReference type="ARBA" id="ARBA00023136"/>
    </source>
</evidence>
<dbReference type="CDD" id="cd16454">
    <property type="entry name" value="RING-H2_PA-TM-RING"/>
    <property type="match status" value="1"/>
</dbReference>
<evidence type="ECO:0000256" key="1">
    <source>
        <dbReference type="ARBA" id="ARBA00000900"/>
    </source>
</evidence>
<dbReference type="SMART" id="SM00184">
    <property type="entry name" value="RING"/>
    <property type="match status" value="1"/>
</dbReference>
<comment type="catalytic activity">
    <reaction evidence="1">
        <text>S-ubiquitinyl-[E2 ubiquitin-conjugating enzyme]-L-cysteine + [acceptor protein]-L-lysine = [E2 ubiquitin-conjugating enzyme]-L-cysteine + N(6)-ubiquitinyl-[acceptor protein]-L-lysine.</text>
        <dbReference type="EC" id="2.3.2.27"/>
    </reaction>
</comment>
<dbReference type="SUPFAM" id="SSF57850">
    <property type="entry name" value="RING/U-box"/>
    <property type="match status" value="1"/>
</dbReference>
<keyword evidence="8" id="KW-0833">Ubl conjugation pathway</keyword>
<feature type="transmembrane region" description="Helical" evidence="14">
    <location>
        <begin position="322"/>
        <end position="341"/>
    </location>
</feature>
<dbReference type="RefSeq" id="XP_062628339.1">
    <property type="nucleotide sequence ID" value="XM_062772355.1"/>
</dbReference>
<evidence type="ECO:0000256" key="3">
    <source>
        <dbReference type="ARBA" id="ARBA00012483"/>
    </source>
</evidence>
<evidence type="ECO:0000256" key="7">
    <source>
        <dbReference type="ARBA" id="ARBA00022771"/>
    </source>
</evidence>
<evidence type="ECO:0000256" key="9">
    <source>
        <dbReference type="ARBA" id="ARBA00022833"/>
    </source>
</evidence>
<evidence type="ECO:0000313" key="16">
    <source>
        <dbReference type="EMBL" id="WOO82307.1"/>
    </source>
</evidence>
<evidence type="ECO:0000256" key="10">
    <source>
        <dbReference type="ARBA" id="ARBA00022989"/>
    </source>
</evidence>
<dbReference type="Gene3D" id="3.30.40.10">
    <property type="entry name" value="Zinc/RING finger domain, C3HC4 (zinc finger)"/>
    <property type="match status" value="1"/>
</dbReference>
<keyword evidence="9" id="KW-0862">Zinc</keyword>
<organism evidence="16 17">
    <name type="scientific">Vanrija pseudolonga</name>
    <dbReference type="NCBI Taxonomy" id="143232"/>
    <lineage>
        <taxon>Eukaryota</taxon>
        <taxon>Fungi</taxon>
        <taxon>Dikarya</taxon>
        <taxon>Basidiomycota</taxon>
        <taxon>Agaricomycotina</taxon>
        <taxon>Tremellomycetes</taxon>
        <taxon>Trichosporonales</taxon>
        <taxon>Trichosporonaceae</taxon>
        <taxon>Vanrija</taxon>
    </lineage>
</organism>
<dbReference type="GO" id="GO:0016020">
    <property type="term" value="C:membrane"/>
    <property type="evidence" value="ECO:0007669"/>
    <property type="project" value="UniProtKB-SubCell"/>
</dbReference>
<keyword evidence="7 12" id="KW-0863">Zinc-finger</keyword>
<evidence type="ECO:0000256" key="12">
    <source>
        <dbReference type="PROSITE-ProRule" id="PRU00175"/>
    </source>
</evidence>
<evidence type="ECO:0000256" key="5">
    <source>
        <dbReference type="ARBA" id="ARBA00022692"/>
    </source>
</evidence>
<feature type="region of interest" description="Disordered" evidence="13">
    <location>
        <begin position="191"/>
        <end position="245"/>
    </location>
</feature>
<sequence>MPIFTMEQVGAPEPAPGHRRRSIRRRIISSLKNGVMVAQVVACVVLLILAATLPSPTQPHRKQNQPTADCPHPQLFEAWIGANAGLVALSLAVTAWAAYRKNKATSMAASAARPDVERPANDSSASAAALRRRRRRRRRAELEQSRPIPLARVRSLPDMHSMPSARIAPRPPGSASSPALHLYPCYPSAAMSPGPSTPGPSSSPTQSAEAGLSTASLALSQPQRTTLDLSKPPDAPTNNQTQGLALGLPTITSLPPALMRPAETPAVANLSTPTLPRVSDNSPLSSSTTFGPYPAPYVTNAERRQRRRQGWVSTVDALASRIASWSGFFIVVLFILGHVLLFRPAPSAPNSCYRGAPLLWWGVLVPVAYSWAIIAYFTLFFALLYTIALVITLLRITGIMTMPEWDTGRQQPEPLSNVDLLRCKLVCYVPDPKEGPPSPDPDDPDDPAADLPGEPVPIGEIDYSRLPNPAVVLPPHRASCGICQENFTMPREVTGRIMYDAPSLRQLPCGHTFHCDCIDSWLLEHSGRCPYCNKSIKEMLAEQTSAAASTTALATTNEGAAPAATENAGTPPAEPLPAMPSASALQVDVAGASTVAGTESPVMPGKFPTAST</sequence>
<dbReference type="Pfam" id="PF13639">
    <property type="entry name" value="zf-RING_2"/>
    <property type="match status" value="1"/>
</dbReference>
<keyword evidence="4" id="KW-0808">Transferase</keyword>
<evidence type="ECO:0000313" key="17">
    <source>
        <dbReference type="Proteomes" id="UP000827549"/>
    </source>
</evidence>
<protein>
    <recommendedName>
        <fullName evidence="3">RING-type E3 ubiquitin transferase</fullName>
        <ecNumber evidence="3">2.3.2.27</ecNumber>
    </recommendedName>
</protein>
<feature type="transmembrane region" description="Helical" evidence="14">
    <location>
        <begin position="78"/>
        <end position="99"/>
    </location>
</feature>
<feature type="transmembrane region" description="Helical" evidence="14">
    <location>
        <begin position="34"/>
        <end position="53"/>
    </location>
</feature>
<feature type="compositionally biased region" description="Polar residues" evidence="13">
    <location>
        <begin position="213"/>
        <end position="228"/>
    </location>
</feature>
<keyword evidence="11 14" id="KW-0472">Membrane</keyword>